<dbReference type="Proteomes" id="UP000232722">
    <property type="component" value="Unassembled WGS sequence"/>
</dbReference>
<proteinExistence type="predicted"/>
<protein>
    <submittedName>
        <fullName evidence="1">Uncharacterized protein</fullName>
    </submittedName>
</protein>
<evidence type="ECO:0000313" key="1">
    <source>
        <dbReference type="EMBL" id="PKB91715.1"/>
    </source>
</evidence>
<accession>A0A2N0NAV7</accession>
<comment type="caution">
    <text evidence="1">The sequence shown here is derived from an EMBL/GenBank/DDBJ whole genome shotgun (WGS) entry which is preliminary data.</text>
</comment>
<gene>
    <name evidence="1" type="ORF">RhiirA5_447869</name>
</gene>
<name>A0A2N0NAV7_9GLOM</name>
<dbReference type="AlphaFoldDB" id="A0A2N0NAV7"/>
<sequence>MNEILDLRGRALLIAKPKISENDVISEKDEEISKNIMDDFVVQVDLAQEIIDVLSLLIQLGHFDYRKFEKELIGINKIDSMKEYLKFLRGELKNWQTIVDRAQERMQNIN</sequence>
<reference evidence="1 2" key="1">
    <citation type="submission" date="2016-04" db="EMBL/GenBank/DDBJ databases">
        <title>Genome analyses suggest a sexual origin of heterokaryosis in a supposedly ancient asexual fungus.</title>
        <authorList>
            <person name="Ropars J."/>
            <person name="Sedzielewska K."/>
            <person name="Noel J."/>
            <person name="Charron P."/>
            <person name="Farinelli L."/>
            <person name="Marton T."/>
            <person name="Kruger M."/>
            <person name="Pelin A."/>
            <person name="Brachmann A."/>
            <person name="Corradi N."/>
        </authorList>
    </citation>
    <scope>NUCLEOTIDE SEQUENCE [LARGE SCALE GENOMIC DNA]</scope>
    <source>
        <strain evidence="1 2">A5</strain>
    </source>
</reference>
<dbReference type="EMBL" id="LLXJ01014097">
    <property type="protein sequence ID" value="PKB91715.1"/>
    <property type="molecule type" value="Genomic_DNA"/>
</dbReference>
<evidence type="ECO:0000313" key="2">
    <source>
        <dbReference type="Proteomes" id="UP000232722"/>
    </source>
</evidence>
<organism evidence="1 2">
    <name type="scientific">Rhizophagus irregularis</name>
    <dbReference type="NCBI Taxonomy" id="588596"/>
    <lineage>
        <taxon>Eukaryota</taxon>
        <taxon>Fungi</taxon>
        <taxon>Fungi incertae sedis</taxon>
        <taxon>Mucoromycota</taxon>
        <taxon>Glomeromycotina</taxon>
        <taxon>Glomeromycetes</taxon>
        <taxon>Glomerales</taxon>
        <taxon>Glomeraceae</taxon>
        <taxon>Rhizophagus</taxon>
    </lineage>
</organism>
<reference evidence="1 2" key="2">
    <citation type="submission" date="2017-09" db="EMBL/GenBank/DDBJ databases">
        <title>Extensive intraspecific genome diversity in a model arbuscular mycorrhizal fungus.</title>
        <authorList>
            <person name="Chen E.C."/>
            <person name="Morin E."/>
            <person name="Beaudet D."/>
            <person name="Noel J."/>
            <person name="Ndikumana S."/>
            <person name="Charron P."/>
            <person name="St-Onge C."/>
            <person name="Giorgi J."/>
            <person name="Grigoriev I.V."/>
            <person name="Roux C."/>
            <person name="Martin F.M."/>
            <person name="Corradi N."/>
        </authorList>
    </citation>
    <scope>NUCLEOTIDE SEQUENCE [LARGE SCALE GENOMIC DNA]</scope>
    <source>
        <strain evidence="1 2">A5</strain>
    </source>
</reference>